<keyword evidence="10" id="KW-1185">Reference proteome</keyword>
<dbReference type="PANTHER" id="PTHR11709">
    <property type="entry name" value="MULTI-COPPER OXIDASE"/>
    <property type="match status" value="1"/>
</dbReference>
<dbReference type="SUPFAM" id="SSF49503">
    <property type="entry name" value="Cupredoxins"/>
    <property type="match status" value="3"/>
</dbReference>
<evidence type="ECO:0000256" key="3">
    <source>
        <dbReference type="ARBA" id="ARBA00023002"/>
    </source>
</evidence>
<dbReference type="Pfam" id="PF07732">
    <property type="entry name" value="Cu-oxidase_3"/>
    <property type="match status" value="1"/>
</dbReference>
<dbReference type="STRING" id="61395.A0A1Y1VQF4"/>
<dbReference type="Gene3D" id="2.60.40.420">
    <property type="entry name" value="Cupredoxins - blue copper proteins"/>
    <property type="match status" value="3"/>
</dbReference>
<keyword evidence="3" id="KW-0560">Oxidoreductase</keyword>
<dbReference type="EMBL" id="MCFD01000214">
    <property type="protein sequence ID" value="ORX63373.1"/>
    <property type="molecule type" value="Genomic_DNA"/>
</dbReference>
<evidence type="ECO:0000313" key="10">
    <source>
        <dbReference type="Proteomes" id="UP000193922"/>
    </source>
</evidence>
<dbReference type="PROSITE" id="PS00080">
    <property type="entry name" value="MULTICOPPER_OXIDASE2"/>
    <property type="match status" value="1"/>
</dbReference>
<dbReference type="OrthoDB" id="2121828at2759"/>
<dbReference type="GeneID" id="63808202"/>
<evidence type="ECO:0000259" key="6">
    <source>
        <dbReference type="Pfam" id="PF00394"/>
    </source>
</evidence>
<protein>
    <submittedName>
        <fullName evidence="9">Cupredoxin</fullName>
    </submittedName>
</protein>
<dbReference type="PROSITE" id="PS00079">
    <property type="entry name" value="MULTICOPPER_OXIDASE1"/>
    <property type="match status" value="1"/>
</dbReference>
<evidence type="ECO:0000256" key="1">
    <source>
        <dbReference type="ARBA" id="ARBA00010609"/>
    </source>
</evidence>
<feature type="domain" description="Plastocyanin-like" evidence="8">
    <location>
        <begin position="8"/>
        <end position="96"/>
    </location>
</feature>
<comment type="caution">
    <text evidence="9">The sequence shown here is derived from an EMBL/GenBank/DDBJ whole genome shotgun (WGS) entry which is preliminary data.</text>
</comment>
<dbReference type="InterPro" id="IPR008972">
    <property type="entry name" value="Cupredoxin"/>
</dbReference>
<dbReference type="AlphaFoldDB" id="A0A1Y1VQF4"/>
<dbReference type="InterPro" id="IPR001117">
    <property type="entry name" value="Cu-oxidase_2nd"/>
</dbReference>
<comment type="similarity">
    <text evidence="1">Belongs to the multicopper oxidase family.</text>
</comment>
<dbReference type="InterPro" id="IPR002355">
    <property type="entry name" value="Cu_oxidase_Cu_BS"/>
</dbReference>
<dbReference type="Proteomes" id="UP000193922">
    <property type="component" value="Unassembled WGS sequence"/>
</dbReference>
<dbReference type="PANTHER" id="PTHR11709:SF361">
    <property type="entry name" value="IRON TRANSPORT MULTICOPPER OXIDASE FET3"/>
    <property type="match status" value="1"/>
</dbReference>
<proteinExistence type="inferred from homology"/>
<dbReference type="RefSeq" id="XP_040738926.1">
    <property type="nucleotide sequence ID" value="XM_040891554.1"/>
</dbReference>
<keyword evidence="2" id="KW-0479">Metal-binding</keyword>
<dbReference type="InterPro" id="IPR033138">
    <property type="entry name" value="Cu_oxidase_CS"/>
</dbReference>
<evidence type="ECO:0000256" key="5">
    <source>
        <dbReference type="SAM" id="MobiDB-lite"/>
    </source>
</evidence>
<feature type="domain" description="Plastocyanin-like" evidence="6">
    <location>
        <begin position="103"/>
        <end position="231"/>
    </location>
</feature>
<keyword evidence="4" id="KW-0186">Copper</keyword>
<evidence type="ECO:0000259" key="8">
    <source>
        <dbReference type="Pfam" id="PF07732"/>
    </source>
</evidence>
<dbReference type="Pfam" id="PF07731">
    <property type="entry name" value="Cu-oxidase_2"/>
    <property type="match status" value="1"/>
</dbReference>
<dbReference type="InterPro" id="IPR011707">
    <property type="entry name" value="Cu-oxidase-like_N"/>
</dbReference>
<dbReference type="InterPro" id="IPR045087">
    <property type="entry name" value="Cu-oxidase_fam"/>
</dbReference>
<sequence>MANGHSPVEVTLGDTLIIHAHNSLDEPTSLHSHGLFQNGTNYYDGAAMVTECSIPPNGTFTYRIPMVQAGTYWIHSHYKAQTSDGLRTALIVRDPNDYYKYDEDVILPMSDWFREPANTIIKQFSSPDPNVRYKPMIPYGIIGGECLNAKVIKFVKNKTYRLRLLNIGASFEFHFSIDDHELRIIEVDGVPVKEKPTKGVMLAAGQRVSVLVRSKETADNNYLFHADMFTDLFTMPKYNPLNFTGVLEYAPKASLKREVNGGWKITSDLDLEPLDEEALMDPTMQVTLDAYSGVFDDQSFRHSFNNVTFILPEVPTLLTALSTGDNANKREVYGRQSNTYVLNMGDVVEITLNNHDYYTHPFHLHGHVFQILARDAPVKRDTFILRGGHYAVLRFRANNPGAWLFHCHIEYHAIRGLELTFGLKENCIAQGIKASGNAIGRDGMDLEDTEADSDDDDDNDH</sequence>
<name>A0A1Y1VQF4_9FUNG</name>
<dbReference type="Pfam" id="PF00394">
    <property type="entry name" value="Cu-oxidase"/>
    <property type="match status" value="1"/>
</dbReference>
<dbReference type="GO" id="GO:0005507">
    <property type="term" value="F:copper ion binding"/>
    <property type="evidence" value="ECO:0007669"/>
    <property type="project" value="InterPro"/>
</dbReference>
<organism evidence="9 10">
    <name type="scientific">Linderina pennispora</name>
    <dbReference type="NCBI Taxonomy" id="61395"/>
    <lineage>
        <taxon>Eukaryota</taxon>
        <taxon>Fungi</taxon>
        <taxon>Fungi incertae sedis</taxon>
        <taxon>Zoopagomycota</taxon>
        <taxon>Kickxellomycotina</taxon>
        <taxon>Kickxellomycetes</taxon>
        <taxon>Kickxellales</taxon>
        <taxon>Kickxellaceae</taxon>
        <taxon>Linderina</taxon>
    </lineage>
</organism>
<evidence type="ECO:0000313" key="9">
    <source>
        <dbReference type="EMBL" id="ORX63373.1"/>
    </source>
</evidence>
<evidence type="ECO:0000256" key="4">
    <source>
        <dbReference type="ARBA" id="ARBA00023008"/>
    </source>
</evidence>
<evidence type="ECO:0000259" key="7">
    <source>
        <dbReference type="Pfam" id="PF07731"/>
    </source>
</evidence>
<accession>A0A1Y1VQF4</accession>
<feature type="compositionally biased region" description="Acidic residues" evidence="5">
    <location>
        <begin position="445"/>
        <end position="461"/>
    </location>
</feature>
<feature type="region of interest" description="Disordered" evidence="5">
    <location>
        <begin position="441"/>
        <end position="461"/>
    </location>
</feature>
<dbReference type="InterPro" id="IPR011706">
    <property type="entry name" value="Cu-oxidase_C"/>
</dbReference>
<dbReference type="GO" id="GO:0016491">
    <property type="term" value="F:oxidoreductase activity"/>
    <property type="evidence" value="ECO:0007669"/>
    <property type="project" value="UniProtKB-KW"/>
</dbReference>
<gene>
    <name evidence="9" type="ORF">DL89DRAFT_327702</name>
</gene>
<feature type="domain" description="Plastocyanin-like" evidence="7">
    <location>
        <begin position="312"/>
        <end position="421"/>
    </location>
</feature>
<evidence type="ECO:0000256" key="2">
    <source>
        <dbReference type="ARBA" id="ARBA00022723"/>
    </source>
</evidence>
<reference evidence="9 10" key="1">
    <citation type="submission" date="2016-07" db="EMBL/GenBank/DDBJ databases">
        <title>Pervasive Adenine N6-methylation of Active Genes in Fungi.</title>
        <authorList>
            <consortium name="DOE Joint Genome Institute"/>
            <person name="Mondo S.J."/>
            <person name="Dannebaum R.O."/>
            <person name="Kuo R.C."/>
            <person name="Labutti K."/>
            <person name="Haridas S."/>
            <person name="Kuo A."/>
            <person name="Salamov A."/>
            <person name="Ahrendt S.R."/>
            <person name="Lipzen A."/>
            <person name="Sullivan W."/>
            <person name="Andreopoulos W.B."/>
            <person name="Clum A."/>
            <person name="Lindquist E."/>
            <person name="Daum C."/>
            <person name="Ramamoorthy G.K."/>
            <person name="Gryganskyi A."/>
            <person name="Culley D."/>
            <person name="Magnuson J.K."/>
            <person name="James T.Y."/>
            <person name="O'Malley M.A."/>
            <person name="Stajich J.E."/>
            <person name="Spatafora J.W."/>
            <person name="Visel A."/>
            <person name="Grigoriev I.V."/>
        </authorList>
    </citation>
    <scope>NUCLEOTIDE SEQUENCE [LARGE SCALE GENOMIC DNA]</scope>
    <source>
        <strain evidence="9 10">ATCC 12442</strain>
    </source>
</reference>